<dbReference type="GO" id="GO:0006297">
    <property type="term" value="P:nucleotide-excision repair, DNA gap filling"/>
    <property type="evidence" value="ECO:0007669"/>
    <property type="project" value="TreeGrafter"/>
</dbReference>
<protein>
    <recommendedName>
        <fullName evidence="2">DNA polymerase delta subunit 3</fullName>
    </recommendedName>
</protein>
<dbReference type="Gene3D" id="3.90.1030.20">
    <property type="entry name" value="DNA polymerase delta, p66 (Cdc27) subunit, wHTH domain"/>
    <property type="match status" value="1"/>
</dbReference>
<feature type="compositionally biased region" description="Basic and acidic residues" evidence="5">
    <location>
        <begin position="424"/>
        <end position="440"/>
    </location>
</feature>
<sequence>MDSATEDLYFQKIEELIQDEDKIVTVPYLSKSLKIAVQDSEKLLSKYLKDQRTLKPNELAATYIFTGIVKDKGSGVFFIKEDDLQDKRLLFDKIDSEVLFSVQKCKQIDLDVIALVDDVTKPCTEPLLGSIVSKNCVKRVLKVKKLPTPPPSTVKGKSSFFMSKTDSSSSVEKSEKPESKVKQNGIAGLFGKAAATQLPKDKDTVQKKTTNASKQPSHKGGLSTFLSKGSSSSSIKSENGIKKEKTISTTISSEPSEIEELMEIDFYEELDEVTVDDKKIKKEEENKSEQKDTNKKEVKEKKKQEVKEKKKQEVKEKKKQEGKEKQNKNKRQREKSEEKSIKKRKRIVQRNDSESDDMFENDEEDIVEKSDDEPERIPSPVASKPLAPKNKIRKAIDNTYMDEDGFIVTKTEYVYESAPEDVEEPKKEKEVKAPKLEKKTSASSENDGSPKKGKNKKGKKNNLQNQPTLMNFFKKK</sequence>
<feature type="compositionally biased region" description="Basic and acidic residues" evidence="5">
    <location>
        <begin position="275"/>
        <end position="327"/>
    </location>
</feature>
<feature type="region of interest" description="Disordered" evidence="5">
    <location>
        <begin position="416"/>
        <end position="476"/>
    </location>
</feature>
<feature type="region of interest" description="Disordered" evidence="5">
    <location>
        <begin position="198"/>
        <end position="390"/>
    </location>
</feature>
<dbReference type="EMBL" id="OV651814">
    <property type="protein sequence ID" value="CAH1105716.1"/>
    <property type="molecule type" value="Genomic_DNA"/>
</dbReference>
<dbReference type="InterPro" id="IPR041913">
    <property type="entry name" value="POLD3_sf"/>
</dbReference>
<dbReference type="InterPro" id="IPR019038">
    <property type="entry name" value="POLD3"/>
</dbReference>
<feature type="compositionally biased region" description="Acidic residues" evidence="5">
    <location>
        <begin position="354"/>
        <end position="374"/>
    </location>
</feature>
<proteinExistence type="predicted"/>
<dbReference type="GO" id="GO:0006271">
    <property type="term" value="P:DNA strand elongation involved in DNA replication"/>
    <property type="evidence" value="ECO:0007669"/>
    <property type="project" value="TreeGrafter"/>
</dbReference>
<dbReference type="Pfam" id="PF09507">
    <property type="entry name" value="CDC27"/>
    <property type="match status" value="1"/>
</dbReference>
<comment type="subcellular location">
    <subcellularLocation>
        <location evidence="1">Nucleus</location>
    </subcellularLocation>
</comment>
<dbReference type="OrthoDB" id="514823at2759"/>
<dbReference type="GO" id="GO:0003887">
    <property type="term" value="F:DNA-directed DNA polymerase activity"/>
    <property type="evidence" value="ECO:0007669"/>
    <property type="project" value="TreeGrafter"/>
</dbReference>
<keyword evidence="3" id="KW-0235">DNA replication</keyword>
<dbReference type="PANTHER" id="PTHR17598:SF13">
    <property type="entry name" value="DNA POLYMERASE DELTA SUBUNIT 3"/>
    <property type="match status" value="1"/>
</dbReference>
<gene>
    <name evidence="6" type="ORF">PSYICH_LOCUS7483</name>
</gene>
<evidence type="ECO:0000256" key="4">
    <source>
        <dbReference type="ARBA" id="ARBA00023242"/>
    </source>
</evidence>
<name>A0A9P0CWT1_9CUCU</name>
<keyword evidence="7" id="KW-1185">Reference proteome</keyword>
<dbReference type="PANTHER" id="PTHR17598">
    <property type="entry name" value="DNA POLYMERASE DELTA SUBUNIT 3"/>
    <property type="match status" value="1"/>
</dbReference>
<dbReference type="AlphaFoldDB" id="A0A9P0CWT1"/>
<feature type="compositionally biased region" description="Basic and acidic residues" evidence="5">
    <location>
        <begin position="172"/>
        <end position="181"/>
    </location>
</feature>
<dbReference type="Proteomes" id="UP001153636">
    <property type="component" value="Chromosome 2"/>
</dbReference>
<organism evidence="6 7">
    <name type="scientific">Psylliodes chrysocephalus</name>
    <dbReference type="NCBI Taxonomy" id="3402493"/>
    <lineage>
        <taxon>Eukaryota</taxon>
        <taxon>Metazoa</taxon>
        <taxon>Ecdysozoa</taxon>
        <taxon>Arthropoda</taxon>
        <taxon>Hexapoda</taxon>
        <taxon>Insecta</taxon>
        <taxon>Pterygota</taxon>
        <taxon>Neoptera</taxon>
        <taxon>Endopterygota</taxon>
        <taxon>Coleoptera</taxon>
        <taxon>Polyphaga</taxon>
        <taxon>Cucujiformia</taxon>
        <taxon>Chrysomeloidea</taxon>
        <taxon>Chrysomelidae</taxon>
        <taxon>Galerucinae</taxon>
        <taxon>Alticini</taxon>
        <taxon>Psylliodes</taxon>
    </lineage>
</organism>
<feature type="region of interest" description="Disordered" evidence="5">
    <location>
        <begin position="147"/>
        <end position="182"/>
    </location>
</feature>
<evidence type="ECO:0000256" key="1">
    <source>
        <dbReference type="ARBA" id="ARBA00004123"/>
    </source>
</evidence>
<accession>A0A9P0CWT1</accession>
<keyword evidence="4" id="KW-0539">Nucleus</keyword>
<feature type="compositionally biased region" description="Low complexity" evidence="5">
    <location>
        <begin position="153"/>
        <end position="171"/>
    </location>
</feature>
<reference evidence="6" key="1">
    <citation type="submission" date="2022-01" db="EMBL/GenBank/DDBJ databases">
        <authorList>
            <person name="King R."/>
        </authorList>
    </citation>
    <scope>NUCLEOTIDE SEQUENCE</scope>
</reference>
<feature type="compositionally biased region" description="Basic residues" evidence="5">
    <location>
        <begin position="451"/>
        <end position="460"/>
    </location>
</feature>
<evidence type="ECO:0000256" key="3">
    <source>
        <dbReference type="ARBA" id="ARBA00022705"/>
    </source>
</evidence>
<feature type="compositionally biased region" description="Acidic residues" evidence="5">
    <location>
        <begin position="256"/>
        <end position="274"/>
    </location>
</feature>
<evidence type="ECO:0000256" key="2">
    <source>
        <dbReference type="ARBA" id="ARBA00017589"/>
    </source>
</evidence>
<dbReference type="GO" id="GO:1904161">
    <property type="term" value="P:DNA synthesis involved in UV-damage excision repair"/>
    <property type="evidence" value="ECO:0007669"/>
    <property type="project" value="TreeGrafter"/>
</dbReference>
<evidence type="ECO:0000256" key="5">
    <source>
        <dbReference type="SAM" id="MobiDB-lite"/>
    </source>
</evidence>
<dbReference type="GO" id="GO:0043625">
    <property type="term" value="C:delta DNA polymerase complex"/>
    <property type="evidence" value="ECO:0007669"/>
    <property type="project" value="InterPro"/>
</dbReference>
<evidence type="ECO:0000313" key="7">
    <source>
        <dbReference type="Proteomes" id="UP001153636"/>
    </source>
</evidence>
<evidence type="ECO:0000313" key="6">
    <source>
        <dbReference type="EMBL" id="CAH1105716.1"/>
    </source>
</evidence>
<feature type="compositionally biased region" description="Low complexity" evidence="5">
    <location>
        <begin position="227"/>
        <end position="238"/>
    </location>
</feature>